<feature type="domain" description="Aminoacyl-transfer RNA synthetases class-II family profile" evidence="14">
    <location>
        <begin position="206"/>
        <end position="474"/>
    </location>
</feature>
<dbReference type="GO" id="GO:0006435">
    <property type="term" value="P:threonyl-tRNA aminoacylation"/>
    <property type="evidence" value="ECO:0007669"/>
    <property type="project" value="UniProtKB-UniRule"/>
</dbReference>
<dbReference type="Pfam" id="PF00587">
    <property type="entry name" value="tRNA-synt_2b"/>
    <property type="match status" value="1"/>
</dbReference>
<sequence>MSKPSEMKDLEKLRHSSAHILAQAVQVLFPQAKFGIGPAIKDGFYYDFDLDHPFSQEDLERIEKKCREIIKEAQPFVGRIVSRQEAEEIFRSRNEKYKLEILAGLTDENIQLYQNGAFIDLCAGPHVENTSEVKAFKLLSVAGAYWRGSEQNPMLQRIYGTAFTSEKDLNDYLLRLEEAKKRDHRKIGRELDLFSFHEEAPSMPFYHPKGLVIYNELIRFWREEHDREGYQEVRTPTILKDELWRQSGHYAHYKDKMYFTKLGEESFAIKPMNCPGGTLIYRTNQRSYRELPMRMSELGLVHRHELSGVLHGLFRVKAFTIDDAHIYCMPEQIESEISKVIKLILKIYDKFGFRDVAISLSTRPVESMGADEIWEKATNGLRQALNDNQIDYHVNEGGGAFYGPKIDFEVTDSIGREWQCGTVQLDFQMPERFGLEYVGVDGKMHRPVMIHRAILGSVERFLGILVEHFGGAFPVWLAPVQVVVATITEKQDEYAREIHQKLFANGIRANLDLRSEKISYKVREAEMQKIPYIAVIGAKEVETGTVSLRARGRKDLGVISIEDFINKVKREMNERSAWDVV</sequence>
<reference evidence="15 16" key="1">
    <citation type="journal article" date="2016" name="Nat. Commun.">
        <title>Thousands of microbial genomes shed light on interconnected biogeochemical processes in an aquifer system.</title>
        <authorList>
            <person name="Anantharaman K."/>
            <person name="Brown C.T."/>
            <person name="Hug L.A."/>
            <person name="Sharon I."/>
            <person name="Castelle C.J."/>
            <person name="Probst A.J."/>
            <person name="Thomas B.C."/>
            <person name="Singh A."/>
            <person name="Wilkins M.J."/>
            <person name="Karaoz U."/>
            <person name="Brodie E.L."/>
            <person name="Williams K.H."/>
            <person name="Hubbard S.S."/>
            <person name="Banfield J.F."/>
        </authorList>
    </citation>
    <scope>NUCLEOTIDE SEQUENCE [LARGE SCALE GENOMIC DNA]</scope>
</reference>
<dbReference type="GO" id="GO:0046872">
    <property type="term" value="F:metal ion binding"/>
    <property type="evidence" value="ECO:0007669"/>
    <property type="project" value="UniProtKB-KW"/>
</dbReference>
<dbReference type="Proteomes" id="UP000178187">
    <property type="component" value="Unassembled WGS sequence"/>
</dbReference>
<keyword evidence="3 13" id="KW-0820">tRNA-binding</keyword>
<dbReference type="FunFam" id="3.30.54.20:FF:000002">
    <property type="entry name" value="Threonine--tRNA ligase"/>
    <property type="match status" value="1"/>
</dbReference>
<keyword evidence="10 13" id="KW-0648">Protein biosynthesis</keyword>
<dbReference type="InterPro" id="IPR004154">
    <property type="entry name" value="Anticodon-bd"/>
</dbReference>
<keyword evidence="11 13" id="KW-0030">Aminoacyl-tRNA synthetase</keyword>
<proteinExistence type="inferred from homology"/>
<gene>
    <name evidence="13" type="primary">thrS</name>
    <name evidence="15" type="ORF">A3G33_00905</name>
</gene>
<comment type="catalytic activity">
    <reaction evidence="12 13">
        <text>tRNA(Thr) + L-threonine + ATP = L-threonyl-tRNA(Thr) + AMP + diphosphate + H(+)</text>
        <dbReference type="Rhea" id="RHEA:24624"/>
        <dbReference type="Rhea" id="RHEA-COMP:9670"/>
        <dbReference type="Rhea" id="RHEA-COMP:9704"/>
        <dbReference type="ChEBI" id="CHEBI:15378"/>
        <dbReference type="ChEBI" id="CHEBI:30616"/>
        <dbReference type="ChEBI" id="CHEBI:33019"/>
        <dbReference type="ChEBI" id="CHEBI:57926"/>
        <dbReference type="ChEBI" id="CHEBI:78442"/>
        <dbReference type="ChEBI" id="CHEBI:78534"/>
        <dbReference type="ChEBI" id="CHEBI:456215"/>
        <dbReference type="EC" id="6.1.1.3"/>
    </reaction>
</comment>
<evidence type="ECO:0000313" key="15">
    <source>
        <dbReference type="EMBL" id="OGW99438.1"/>
    </source>
</evidence>
<dbReference type="FunFam" id="3.30.930.10:FF:000002">
    <property type="entry name" value="Threonine--tRNA ligase"/>
    <property type="match status" value="1"/>
</dbReference>
<comment type="caution">
    <text evidence="15">The sequence shown here is derived from an EMBL/GenBank/DDBJ whole genome shotgun (WGS) entry which is preliminary data.</text>
</comment>
<evidence type="ECO:0000256" key="12">
    <source>
        <dbReference type="ARBA" id="ARBA00049515"/>
    </source>
</evidence>
<dbReference type="CDD" id="cd00860">
    <property type="entry name" value="ThrRS_anticodon"/>
    <property type="match status" value="1"/>
</dbReference>
<dbReference type="PANTHER" id="PTHR11451:SF44">
    <property type="entry name" value="THREONINE--TRNA LIGASE, CHLOROPLASTIC_MITOCHONDRIAL 2"/>
    <property type="match status" value="1"/>
</dbReference>
<dbReference type="GO" id="GO:0005524">
    <property type="term" value="F:ATP binding"/>
    <property type="evidence" value="ECO:0007669"/>
    <property type="project" value="UniProtKB-UniRule"/>
</dbReference>
<feature type="binding site" evidence="13">
    <location>
        <position position="274"/>
    </location>
    <ligand>
        <name>Zn(2+)</name>
        <dbReference type="ChEBI" id="CHEBI:29105"/>
        <note>catalytic</note>
    </ligand>
</feature>
<dbReference type="Gene3D" id="3.40.50.800">
    <property type="entry name" value="Anticodon-binding domain"/>
    <property type="match status" value="1"/>
</dbReference>
<dbReference type="InterPro" id="IPR012947">
    <property type="entry name" value="tRNA_SAD"/>
</dbReference>
<comment type="subcellular location">
    <subcellularLocation>
        <location evidence="13">Cytoplasm</location>
    </subcellularLocation>
</comment>
<evidence type="ECO:0000256" key="7">
    <source>
        <dbReference type="ARBA" id="ARBA00022833"/>
    </source>
</evidence>
<dbReference type="InterPro" id="IPR033728">
    <property type="entry name" value="ThrRS_core"/>
</dbReference>
<feature type="binding site" evidence="13">
    <location>
        <position position="451"/>
    </location>
    <ligand>
        <name>Zn(2+)</name>
        <dbReference type="ChEBI" id="CHEBI:29105"/>
        <note>catalytic</note>
    </ligand>
</feature>
<dbReference type="PRINTS" id="PR01047">
    <property type="entry name" value="TRNASYNTHTHR"/>
</dbReference>
<keyword evidence="6 13" id="KW-0547">Nucleotide-binding</keyword>
<evidence type="ECO:0000313" key="16">
    <source>
        <dbReference type="Proteomes" id="UP000178187"/>
    </source>
</evidence>
<dbReference type="FunFam" id="3.30.980.10:FF:000005">
    <property type="entry name" value="Threonyl-tRNA synthetase, mitochondrial"/>
    <property type="match status" value="1"/>
</dbReference>
<keyword evidence="9 13" id="KW-0694">RNA-binding</keyword>
<dbReference type="SUPFAM" id="SSF55186">
    <property type="entry name" value="ThrRS/AlaRS common domain"/>
    <property type="match status" value="1"/>
</dbReference>
<comment type="subunit">
    <text evidence="13">Homodimer.</text>
</comment>
<evidence type="ECO:0000256" key="11">
    <source>
        <dbReference type="ARBA" id="ARBA00023146"/>
    </source>
</evidence>
<dbReference type="GO" id="GO:0004829">
    <property type="term" value="F:threonine-tRNA ligase activity"/>
    <property type="evidence" value="ECO:0007669"/>
    <property type="project" value="UniProtKB-UniRule"/>
</dbReference>
<dbReference type="SUPFAM" id="SSF52954">
    <property type="entry name" value="Class II aaRS ABD-related"/>
    <property type="match status" value="1"/>
</dbReference>
<dbReference type="SUPFAM" id="SSF55681">
    <property type="entry name" value="Class II aaRS and biotin synthetases"/>
    <property type="match status" value="1"/>
</dbReference>
<dbReference type="PANTHER" id="PTHR11451">
    <property type="entry name" value="THREONINE-TRNA LIGASE"/>
    <property type="match status" value="1"/>
</dbReference>
<evidence type="ECO:0000256" key="2">
    <source>
        <dbReference type="ARBA" id="ARBA00022490"/>
    </source>
</evidence>
<dbReference type="Gene3D" id="3.30.980.10">
    <property type="entry name" value="Threonyl-trna Synthetase, Chain A, domain 2"/>
    <property type="match status" value="1"/>
</dbReference>
<dbReference type="HAMAP" id="MF_00184">
    <property type="entry name" value="Thr_tRNA_synth"/>
    <property type="match status" value="1"/>
</dbReference>
<dbReference type="NCBIfam" id="TIGR00418">
    <property type="entry name" value="thrS"/>
    <property type="match status" value="1"/>
</dbReference>
<dbReference type="CDD" id="cd00771">
    <property type="entry name" value="ThrRS_core"/>
    <property type="match status" value="1"/>
</dbReference>
<dbReference type="GO" id="GO:0005737">
    <property type="term" value="C:cytoplasm"/>
    <property type="evidence" value="ECO:0007669"/>
    <property type="project" value="UniProtKB-SubCell"/>
</dbReference>
<dbReference type="InterPro" id="IPR047246">
    <property type="entry name" value="ThrRS_anticodon"/>
</dbReference>
<evidence type="ECO:0000256" key="6">
    <source>
        <dbReference type="ARBA" id="ARBA00022741"/>
    </source>
</evidence>
<evidence type="ECO:0000259" key="14">
    <source>
        <dbReference type="PROSITE" id="PS50862"/>
    </source>
</evidence>
<dbReference type="Gene3D" id="3.30.54.20">
    <property type="match status" value="1"/>
</dbReference>
<dbReference type="InterPro" id="IPR045864">
    <property type="entry name" value="aa-tRNA-synth_II/BPL/LPL"/>
</dbReference>
<feature type="region of interest" description="Catalytic" evidence="13">
    <location>
        <begin position="183"/>
        <end position="474"/>
    </location>
</feature>
<dbReference type="EC" id="6.1.1.3" evidence="13"/>
<organism evidence="15 16">
    <name type="scientific">Candidatus Danuiimicrobium aquiferis</name>
    <dbReference type="NCBI Taxonomy" id="1801832"/>
    <lineage>
        <taxon>Bacteria</taxon>
        <taxon>Pseudomonadati</taxon>
        <taxon>Candidatus Omnitrophota</taxon>
        <taxon>Candidatus Danuiimicrobium</taxon>
    </lineage>
</organism>
<evidence type="ECO:0000256" key="3">
    <source>
        <dbReference type="ARBA" id="ARBA00022555"/>
    </source>
</evidence>
<name>A0A1G1L2T1_9BACT</name>
<evidence type="ECO:0000256" key="1">
    <source>
        <dbReference type="ARBA" id="ARBA00008226"/>
    </source>
</evidence>
<dbReference type="InterPro" id="IPR002314">
    <property type="entry name" value="aa-tRNA-synt_IIb"/>
</dbReference>
<keyword evidence="8 13" id="KW-0067">ATP-binding</keyword>
<dbReference type="Gene3D" id="3.30.930.10">
    <property type="entry name" value="Bira Bifunctional Protein, Domain 2"/>
    <property type="match status" value="1"/>
</dbReference>
<dbReference type="Pfam" id="PF07973">
    <property type="entry name" value="tRNA_SAD"/>
    <property type="match status" value="1"/>
</dbReference>
<keyword evidence="2 13" id="KW-0963">Cytoplasm</keyword>
<dbReference type="SMART" id="SM00863">
    <property type="entry name" value="tRNA_SAD"/>
    <property type="match status" value="1"/>
</dbReference>
<evidence type="ECO:0000256" key="9">
    <source>
        <dbReference type="ARBA" id="ARBA00022884"/>
    </source>
</evidence>
<dbReference type="InterPro" id="IPR002320">
    <property type="entry name" value="Thr-tRNA-ligase_IIa"/>
</dbReference>
<evidence type="ECO:0000256" key="4">
    <source>
        <dbReference type="ARBA" id="ARBA00022598"/>
    </source>
</evidence>
<dbReference type="AlphaFoldDB" id="A0A1G1L2T1"/>
<protein>
    <recommendedName>
        <fullName evidence="13">Threonine--tRNA ligase</fullName>
        <ecNumber evidence="13">6.1.1.3</ecNumber>
    </recommendedName>
    <alternativeName>
        <fullName evidence="13">Threonyl-tRNA synthetase</fullName>
        <shortName evidence="13">ThrRS</shortName>
    </alternativeName>
</protein>
<dbReference type="PROSITE" id="PS50862">
    <property type="entry name" value="AA_TRNA_LIGASE_II"/>
    <property type="match status" value="1"/>
</dbReference>
<dbReference type="InterPro" id="IPR018163">
    <property type="entry name" value="Thr/Ala-tRNA-synth_IIc_edit"/>
</dbReference>
<dbReference type="EMBL" id="MHFR01000007">
    <property type="protein sequence ID" value="OGW99438.1"/>
    <property type="molecule type" value="Genomic_DNA"/>
</dbReference>
<keyword evidence="7 13" id="KW-0862">Zinc</keyword>
<evidence type="ECO:0000256" key="13">
    <source>
        <dbReference type="HAMAP-Rule" id="MF_00184"/>
    </source>
</evidence>
<dbReference type="Pfam" id="PF03129">
    <property type="entry name" value="HGTP_anticodon"/>
    <property type="match status" value="1"/>
</dbReference>
<keyword evidence="5 13" id="KW-0479">Metal-binding</keyword>
<accession>A0A1G1L2T1</accession>
<comment type="similarity">
    <text evidence="1 13">Belongs to the class-II aminoacyl-tRNA synthetase family.</text>
</comment>
<keyword evidence="4 13" id="KW-0436">Ligase</keyword>
<dbReference type="GO" id="GO:0000049">
    <property type="term" value="F:tRNA binding"/>
    <property type="evidence" value="ECO:0007669"/>
    <property type="project" value="UniProtKB-KW"/>
</dbReference>
<dbReference type="InterPro" id="IPR006195">
    <property type="entry name" value="aa-tRNA-synth_II"/>
</dbReference>
<evidence type="ECO:0000256" key="10">
    <source>
        <dbReference type="ARBA" id="ARBA00022917"/>
    </source>
</evidence>
<dbReference type="FunFam" id="3.40.50.800:FF:000001">
    <property type="entry name" value="Threonine--tRNA ligase"/>
    <property type="match status" value="1"/>
</dbReference>
<evidence type="ECO:0000256" key="5">
    <source>
        <dbReference type="ARBA" id="ARBA00022723"/>
    </source>
</evidence>
<dbReference type="InterPro" id="IPR036621">
    <property type="entry name" value="Anticodon-bd_dom_sf"/>
</dbReference>
<feature type="binding site" evidence="13">
    <location>
        <position position="325"/>
    </location>
    <ligand>
        <name>Zn(2+)</name>
        <dbReference type="ChEBI" id="CHEBI:29105"/>
        <note>catalytic</note>
    </ligand>
</feature>
<comment type="cofactor">
    <cofactor evidence="13">
        <name>Zn(2+)</name>
        <dbReference type="ChEBI" id="CHEBI:29105"/>
    </cofactor>
    <text evidence="13">Binds 1 zinc ion per subunit.</text>
</comment>
<evidence type="ECO:0000256" key="8">
    <source>
        <dbReference type="ARBA" id="ARBA00022840"/>
    </source>
</evidence>